<sequence>MKKLWTLVRYHGRSIGFAPLPLASRVRAFEVACGGLSQTGLRRPGVSDGRDLSPTVQLSSESMSAVSMQLSRADAWPRIHDLAATASVPERPAQRRRRHRDEASAILCRPTSSFGCTASQANASLMPLAARMLRRPPCRGDDRVAVQTAICYPLQFALLPWSAGEGHDRR</sequence>
<evidence type="ECO:0000313" key="1">
    <source>
        <dbReference type="EMBL" id="KAH7144590.1"/>
    </source>
</evidence>
<gene>
    <name evidence="1" type="ORF">B0J13DRAFT_555564</name>
</gene>
<dbReference type="Proteomes" id="UP000717696">
    <property type="component" value="Unassembled WGS sequence"/>
</dbReference>
<dbReference type="AlphaFoldDB" id="A0A9P9EUC7"/>
<dbReference type="EMBL" id="JAGMUU010000010">
    <property type="protein sequence ID" value="KAH7144590.1"/>
    <property type="molecule type" value="Genomic_DNA"/>
</dbReference>
<protein>
    <submittedName>
        <fullName evidence="1">Uncharacterized protein</fullName>
    </submittedName>
</protein>
<comment type="caution">
    <text evidence="1">The sequence shown here is derived from an EMBL/GenBank/DDBJ whole genome shotgun (WGS) entry which is preliminary data.</text>
</comment>
<evidence type="ECO:0000313" key="2">
    <source>
        <dbReference type="Proteomes" id="UP000717696"/>
    </source>
</evidence>
<accession>A0A9P9EUC7</accession>
<reference evidence="1" key="1">
    <citation type="journal article" date="2021" name="Nat. Commun.">
        <title>Genetic determinants of endophytism in the Arabidopsis root mycobiome.</title>
        <authorList>
            <person name="Mesny F."/>
            <person name="Miyauchi S."/>
            <person name="Thiergart T."/>
            <person name="Pickel B."/>
            <person name="Atanasova L."/>
            <person name="Karlsson M."/>
            <person name="Huettel B."/>
            <person name="Barry K.W."/>
            <person name="Haridas S."/>
            <person name="Chen C."/>
            <person name="Bauer D."/>
            <person name="Andreopoulos W."/>
            <person name="Pangilinan J."/>
            <person name="LaButti K."/>
            <person name="Riley R."/>
            <person name="Lipzen A."/>
            <person name="Clum A."/>
            <person name="Drula E."/>
            <person name="Henrissat B."/>
            <person name="Kohler A."/>
            <person name="Grigoriev I.V."/>
            <person name="Martin F.M."/>
            <person name="Hacquard S."/>
        </authorList>
    </citation>
    <scope>NUCLEOTIDE SEQUENCE</scope>
    <source>
        <strain evidence="1">MPI-CAGE-AT-0021</strain>
    </source>
</reference>
<proteinExistence type="predicted"/>
<organism evidence="1 2">
    <name type="scientific">Dactylonectria estremocensis</name>
    <dbReference type="NCBI Taxonomy" id="1079267"/>
    <lineage>
        <taxon>Eukaryota</taxon>
        <taxon>Fungi</taxon>
        <taxon>Dikarya</taxon>
        <taxon>Ascomycota</taxon>
        <taxon>Pezizomycotina</taxon>
        <taxon>Sordariomycetes</taxon>
        <taxon>Hypocreomycetidae</taxon>
        <taxon>Hypocreales</taxon>
        <taxon>Nectriaceae</taxon>
        <taxon>Dactylonectria</taxon>
    </lineage>
</organism>
<keyword evidence="2" id="KW-1185">Reference proteome</keyword>
<name>A0A9P9EUC7_9HYPO</name>